<dbReference type="Proteomes" id="UP000652761">
    <property type="component" value="Unassembled WGS sequence"/>
</dbReference>
<accession>A0A843V6I7</accession>
<proteinExistence type="predicted"/>
<name>A0A843V6I7_COLES</name>
<reference evidence="2" key="1">
    <citation type="submission" date="2017-07" db="EMBL/GenBank/DDBJ databases">
        <title>Taro Niue Genome Assembly and Annotation.</title>
        <authorList>
            <person name="Atibalentja N."/>
            <person name="Keating K."/>
            <person name="Fields C.J."/>
        </authorList>
    </citation>
    <scope>NUCLEOTIDE SEQUENCE</scope>
    <source>
        <strain evidence="2">Niue_2</strain>
        <tissue evidence="2">Leaf</tissue>
    </source>
</reference>
<feature type="region of interest" description="Disordered" evidence="1">
    <location>
        <begin position="47"/>
        <end position="75"/>
    </location>
</feature>
<evidence type="ECO:0008006" key="4">
    <source>
        <dbReference type="Google" id="ProtNLM"/>
    </source>
</evidence>
<dbReference type="EMBL" id="NMUH01001045">
    <property type="protein sequence ID" value="MQL88313.1"/>
    <property type="molecule type" value="Genomic_DNA"/>
</dbReference>
<dbReference type="OrthoDB" id="695705at2759"/>
<dbReference type="AlphaFoldDB" id="A0A843V6I7"/>
<organism evidence="2 3">
    <name type="scientific">Colocasia esculenta</name>
    <name type="common">Wild taro</name>
    <name type="synonym">Arum esculentum</name>
    <dbReference type="NCBI Taxonomy" id="4460"/>
    <lineage>
        <taxon>Eukaryota</taxon>
        <taxon>Viridiplantae</taxon>
        <taxon>Streptophyta</taxon>
        <taxon>Embryophyta</taxon>
        <taxon>Tracheophyta</taxon>
        <taxon>Spermatophyta</taxon>
        <taxon>Magnoliopsida</taxon>
        <taxon>Liliopsida</taxon>
        <taxon>Araceae</taxon>
        <taxon>Aroideae</taxon>
        <taxon>Colocasieae</taxon>
        <taxon>Colocasia</taxon>
    </lineage>
</organism>
<feature type="compositionally biased region" description="Basic and acidic residues" evidence="1">
    <location>
        <begin position="47"/>
        <end position="57"/>
    </location>
</feature>
<evidence type="ECO:0000313" key="3">
    <source>
        <dbReference type="Proteomes" id="UP000652761"/>
    </source>
</evidence>
<keyword evidence="3" id="KW-1185">Reference proteome</keyword>
<comment type="caution">
    <text evidence="2">The sequence shown here is derived from an EMBL/GenBank/DDBJ whole genome shotgun (WGS) entry which is preliminary data.</text>
</comment>
<feature type="region of interest" description="Disordered" evidence="1">
    <location>
        <begin position="118"/>
        <end position="159"/>
    </location>
</feature>
<evidence type="ECO:0000256" key="1">
    <source>
        <dbReference type="SAM" id="MobiDB-lite"/>
    </source>
</evidence>
<protein>
    <recommendedName>
        <fullName evidence="4">Retrotransposon gag domain-containing protein</fullName>
    </recommendedName>
</protein>
<gene>
    <name evidence="2" type="ORF">Taro_020862</name>
</gene>
<evidence type="ECO:0000313" key="2">
    <source>
        <dbReference type="EMBL" id="MQL88313.1"/>
    </source>
</evidence>
<sequence>MPTRSGAEYNISAPMLESRADAHVDPVMMERLNQLFLRIDQMERRAEERFTESEHRPPLPLFQFSPPAPRDPPRADHVVDRLEDDHGYDSFGEVEGVYRPAARTHRRFDRQLDHEWDGDQRHRRRPLGRGERVDHDGRADWEMGQGRPRHPRVRGDPTVGQRRFRCREDREDYDEWRPHRHQEDQDDRRIVRADAPTFDGSLDPRIYLDWEANMNRYFDWMGMSDARCARFAMMKLIGQAQTYWLNVEALLEQRGLEPIESWEDMKVKLREKYLPSTY</sequence>
<feature type="compositionally biased region" description="Basic and acidic residues" evidence="1">
    <location>
        <begin position="128"/>
        <end position="141"/>
    </location>
</feature>